<reference evidence="3 4" key="1">
    <citation type="submission" date="2018-03" db="EMBL/GenBank/DDBJ databases">
        <title>Genomic Encyclopedia of Type Strains, Phase III (KMG-III): the genomes of soil and plant-associated and newly described type strains.</title>
        <authorList>
            <person name="Whitman W."/>
        </authorList>
    </citation>
    <scope>NUCLEOTIDE SEQUENCE [LARGE SCALE GENOMIC DNA]</scope>
    <source>
        <strain evidence="3 4">CGMCC 1.12484</strain>
    </source>
</reference>
<dbReference type="GO" id="GO:0006310">
    <property type="term" value="P:DNA recombination"/>
    <property type="evidence" value="ECO:0007669"/>
    <property type="project" value="UniProtKB-KW"/>
</dbReference>
<evidence type="ECO:0000256" key="1">
    <source>
        <dbReference type="ARBA" id="ARBA00023172"/>
    </source>
</evidence>
<dbReference type="Gene3D" id="1.10.443.10">
    <property type="entry name" value="Intergrase catalytic core"/>
    <property type="match status" value="1"/>
</dbReference>
<evidence type="ECO:0000313" key="4">
    <source>
        <dbReference type="Proteomes" id="UP000237983"/>
    </source>
</evidence>
<dbReference type="Pfam" id="PF00589">
    <property type="entry name" value="Phage_integrase"/>
    <property type="match status" value="1"/>
</dbReference>
<evidence type="ECO:0000259" key="2">
    <source>
        <dbReference type="PROSITE" id="PS51898"/>
    </source>
</evidence>
<dbReference type="InterPro" id="IPR011010">
    <property type="entry name" value="DNA_brk_join_enz"/>
</dbReference>
<accession>A0A2T0VAU8</accession>
<proteinExistence type="predicted"/>
<dbReference type="PROSITE" id="PS51898">
    <property type="entry name" value="TYR_RECOMBINASE"/>
    <property type="match status" value="1"/>
</dbReference>
<dbReference type="Proteomes" id="UP000237983">
    <property type="component" value="Unassembled WGS sequence"/>
</dbReference>
<dbReference type="InterPro" id="IPR002104">
    <property type="entry name" value="Integrase_catalytic"/>
</dbReference>
<dbReference type="OrthoDB" id="1822491at2"/>
<dbReference type="GO" id="GO:0003677">
    <property type="term" value="F:DNA binding"/>
    <property type="evidence" value="ECO:0007669"/>
    <property type="project" value="InterPro"/>
</dbReference>
<dbReference type="SUPFAM" id="SSF56349">
    <property type="entry name" value="DNA breaking-rejoining enzymes"/>
    <property type="match status" value="1"/>
</dbReference>
<dbReference type="InterPro" id="IPR013762">
    <property type="entry name" value="Integrase-like_cat_sf"/>
</dbReference>
<sequence length="197" mass="21634">MDITEDTHAQHQADSDRFYRQLEQAGPAHISAIAQEGTRSAQLDIIVRDSAQWRQTYSQKDAANRVHGAARNSAERDRARYARSKRRYYVTAITRSLLPSPRSCRRGWFDQGAVRIGRPGPTPHEMRHTAASLAISAGANVKAVQRVLGHASASVTLDVYSDLFDTDLDAVSAALDEAIVKSNVAILLPEGALISRD</sequence>
<comment type="caution">
    <text evidence="3">The sequence shown here is derived from an EMBL/GenBank/DDBJ whole genome shotgun (WGS) entry which is preliminary data.</text>
</comment>
<gene>
    <name evidence="3" type="ORF">B0I08_10760</name>
</gene>
<protein>
    <submittedName>
        <fullName evidence="3">Phage integrase family protein</fullName>
    </submittedName>
</protein>
<evidence type="ECO:0000313" key="3">
    <source>
        <dbReference type="EMBL" id="PRY67167.1"/>
    </source>
</evidence>
<dbReference type="EMBL" id="PVTL01000007">
    <property type="protein sequence ID" value="PRY67167.1"/>
    <property type="molecule type" value="Genomic_DNA"/>
</dbReference>
<organism evidence="3 4">
    <name type="scientific">Glaciihabitans tibetensis</name>
    <dbReference type="NCBI Taxonomy" id="1266600"/>
    <lineage>
        <taxon>Bacteria</taxon>
        <taxon>Bacillati</taxon>
        <taxon>Actinomycetota</taxon>
        <taxon>Actinomycetes</taxon>
        <taxon>Micrococcales</taxon>
        <taxon>Microbacteriaceae</taxon>
        <taxon>Glaciihabitans</taxon>
    </lineage>
</organism>
<feature type="domain" description="Tyr recombinase" evidence="2">
    <location>
        <begin position="5"/>
        <end position="173"/>
    </location>
</feature>
<keyword evidence="4" id="KW-1185">Reference proteome</keyword>
<dbReference type="GO" id="GO:0015074">
    <property type="term" value="P:DNA integration"/>
    <property type="evidence" value="ECO:0007669"/>
    <property type="project" value="InterPro"/>
</dbReference>
<name>A0A2T0VAU8_9MICO</name>
<keyword evidence="1" id="KW-0233">DNA recombination</keyword>
<dbReference type="AlphaFoldDB" id="A0A2T0VAU8"/>